<dbReference type="RefSeq" id="WP_191816825.1">
    <property type="nucleotide sequence ID" value="NZ_JACSQT010000012.1"/>
</dbReference>
<gene>
    <name evidence="1" type="ORF">H9655_18990</name>
</gene>
<accession>A0ABR8QUF3</accession>
<organism evidence="1 2">
    <name type="scientific">Cytobacillus stercorigallinarum</name>
    <dbReference type="NCBI Taxonomy" id="2762240"/>
    <lineage>
        <taxon>Bacteria</taxon>
        <taxon>Bacillati</taxon>
        <taxon>Bacillota</taxon>
        <taxon>Bacilli</taxon>
        <taxon>Bacillales</taxon>
        <taxon>Bacillaceae</taxon>
        <taxon>Cytobacillus</taxon>
    </lineage>
</organism>
<evidence type="ECO:0000313" key="2">
    <source>
        <dbReference type="Proteomes" id="UP000657931"/>
    </source>
</evidence>
<comment type="caution">
    <text evidence="1">The sequence shown here is derived from an EMBL/GenBank/DDBJ whole genome shotgun (WGS) entry which is preliminary data.</text>
</comment>
<dbReference type="EMBL" id="JACSQT010000012">
    <property type="protein sequence ID" value="MBD7939128.1"/>
    <property type="molecule type" value="Genomic_DNA"/>
</dbReference>
<dbReference type="Proteomes" id="UP000657931">
    <property type="component" value="Unassembled WGS sequence"/>
</dbReference>
<reference evidence="1 2" key="1">
    <citation type="submission" date="2020-08" db="EMBL/GenBank/DDBJ databases">
        <title>A Genomic Blueprint of the Chicken Gut Microbiome.</title>
        <authorList>
            <person name="Gilroy R."/>
            <person name="Ravi A."/>
            <person name="Getino M."/>
            <person name="Pursley I."/>
            <person name="Horton D.L."/>
            <person name="Alikhan N.-F."/>
            <person name="Baker D."/>
            <person name="Gharbi K."/>
            <person name="Hall N."/>
            <person name="Watson M."/>
            <person name="Adriaenssens E.M."/>
            <person name="Foster-Nyarko E."/>
            <person name="Jarju S."/>
            <person name="Secka A."/>
            <person name="Antonio M."/>
            <person name="Oren A."/>
            <person name="Chaudhuri R."/>
            <person name="La Ragione R.M."/>
            <person name="Hildebrand F."/>
            <person name="Pallen M.J."/>
        </authorList>
    </citation>
    <scope>NUCLEOTIDE SEQUENCE [LARGE SCALE GENOMIC DNA]</scope>
    <source>
        <strain evidence="1 2">Sa5YUA1</strain>
    </source>
</reference>
<protein>
    <submittedName>
        <fullName evidence="1">Uncharacterized protein</fullName>
    </submittedName>
</protein>
<proteinExistence type="predicted"/>
<keyword evidence="2" id="KW-1185">Reference proteome</keyword>
<sequence length="67" mass="7848">MYGKIIISLGIFFAIFFSVWLIEAKEMTSKFKTEQSNRYESEWSDLEIEAGVTEFAPREYVKIRSVS</sequence>
<name>A0ABR8QUF3_9BACI</name>
<evidence type="ECO:0000313" key="1">
    <source>
        <dbReference type="EMBL" id="MBD7939128.1"/>
    </source>
</evidence>